<evidence type="ECO:0000313" key="3">
    <source>
        <dbReference type="EMBL" id="QIV81399.1"/>
    </source>
</evidence>
<dbReference type="RefSeq" id="WP_168142014.1">
    <property type="nucleotide sequence ID" value="NZ_CBCSDT010000009.1"/>
</dbReference>
<proteinExistence type="predicted"/>
<organism evidence="3 4">
    <name type="scientific">Mycolicibacterium frederiksbergense</name>
    <dbReference type="NCBI Taxonomy" id="117567"/>
    <lineage>
        <taxon>Bacteria</taxon>
        <taxon>Bacillati</taxon>
        <taxon>Actinomycetota</taxon>
        <taxon>Actinomycetes</taxon>
        <taxon>Mycobacteriales</taxon>
        <taxon>Mycobacteriaceae</taxon>
        <taxon>Mycolicibacterium</taxon>
    </lineage>
</organism>
<feature type="region of interest" description="Disordered" evidence="1">
    <location>
        <begin position="83"/>
        <end position="105"/>
    </location>
</feature>
<dbReference type="AlphaFoldDB" id="A0A6H0S4M8"/>
<dbReference type="KEGG" id="mfre:EXE63_11230"/>
<keyword evidence="2" id="KW-0732">Signal</keyword>
<reference evidence="3 4" key="1">
    <citation type="submission" date="2019-04" db="EMBL/GenBank/DDBJ databases">
        <title>Draft, Whole-Genome Sequence of the Anthracene-degrading Mycobacterium frederiksbergense LB501T, Isolated from a Polycyclic Aromatic Hydrocarbon (PAH)-Contaminated Soil.</title>
        <authorList>
            <person name="Augelletti F."/>
        </authorList>
    </citation>
    <scope>NUCLEOTIDE SEQUENCE [LARGE SCALE GENOMIC DNA]</scope>
    <source>
        <strain evidence="3 4">LB 501T</strain>
    </source>
</reference>
<feature type="chain" id="PRO_5026292652" evidence="2">
    <location>
        <begin position="27"/>
        <end position="105"/>
    </location>
</feature>
<dbReference type="EMBL" id="CP038799">
    <property type="protein sequence ID" value="QIV81399.1"/>
    <property type="molecule type" value="Genomic_DNA"/>
</dbReference>
<gene>
    <name evidence="3" type="ORF">EXE63_11230</name>
</gene>
<evidence type="ECO:0000313" key="4">
    <source>
        <dbReference type="Proteomes" id="UP000501849"/>
    </source>
</evidence>
<keyword evidence="4" id="KW-1185">Reference proteome</keyword>
<name>A0A6H0S4M8_9MYCO</name>
<protein>
    <submittedName>
        <fullName evidence="3">Uncharacterized protein</fullName>
    </submittedName>
</protein>
<evidence type="ECO:0000256" key="2">
    <source>
        <dbReference type="SAM" id="SignalP"/>
    </source>
</evidence>
<feature type="signal peptide" evidence="2">
    <location>
        <begin position="1"/>
        <end position="26"/>
    </location>
</feature>
<evidence type="ECO:0000256" key="1">
    <source>
        <dbReference type="SAM" id="MobiDB-lite"/>
    </source>
</evidence>
<accession>A0A6H0S4M8</accession>
<sequence>MNRIIVGALGAAFAAAAIGVAAPAQAAPFDYTDNPSPFTVTLPDGTVLDTNPSPFDFTGDTIELPFFGEVTFIGNGNVFGPGYQGVKGPRGADTTGPRSHGNPSG</sequence>
<dbReference type="Proteomes" id="UP000501849">
    <property type="component" value="Chromosome"/>
</dbReference>